<proteinExistence type="predicted"/>
<feature type="transmembrane region" description="Helical" evidence="1">
    <location>
        <begin position="46"/>
        <end position="79"/>
    </location>
</feature>
<reference evidence="2 5" key="3">
    <citation type="journal article" date="2020" name="Biotechnol. Biofuels">
        <title>New insights from the biogas microbiome by comprehensive genome-resolved metagenomics of nearly 1600 species originating from multiple anaerobic digesters.</title>
        <authorList>
            <person name="Campanaro S."/>
            <person name="Treu L."/>
            <person name="Rodriguez-R L.M."/>
            <person name="Kovalovszki A."/>
            <person name="Ziels R.M."/>
            <person name="Maus I."/>
            <person name="Zhu X."/>
            <person name="Kougias P.G."/>
            <person name="Basile A."/>
            <person name="Luo G."/>
            <person name="Schluter A."/>
            <person name="Konstantinidis K.T."/>
            <person name="Angelidaki I."/>
        </authorList>
    </citation>
    <scope>NUCLEOTIDE SEQUENCE [LARGE SCALE GENOMIC DNA]</scope>
    <source>
        <strain evidence="2">AS23ysBPME_344</strain>
    </source>
</reference>
<dbReference type="EMBL" id="JAAYSN010000048">
    <property type="protein sequence ID" value="NLP38528.1"/>
    <property type="molecule type" value="Genomic_DNA"/>
</dbReference>
<keyword evidence="1" id="KW-0812">Transmembrane</keyword>
<dbReference type="Proteomes" id="UP000193309">
    <property type="component" value="Unassembled WGS sequence"/>
</dbReference>
<dbReference type="RefSeq" id="WP_085548846.1">
    <property type="nucleotide sequence ID" value="NZ_FXAR01000002.1"/>
</dbReference>
<dbReference type="OrthoDB" id="4427346at2"/>
<gene>
    <name evidence="2" type="ORF">GX356_02225</name>
    <name evidence="3" type="ORF">SAMN06295981_0666</name>
</gene>
<dbReference type="InterPro" id="IPR019662">
    <property type="entry name" value="DUF2516"/>
</dbReference>
<evidence type="ECO:0000313" key="5">
    <source>
        <dbReference type="Proteomes" id="UP000568696"/>
    </source>
</evidence>
<dbReference type="AlphaFoldDB" id="A0A1X7IIE2"/>
<reference evidence="4" key="2">
    <citation type="submission" date="2017-04" db="EMBL/GenBank/DDBJ databases">
        <authorList>
            <person name="Varghese N."/>
            <person name="Submissions S."/>
        </authorList>
    </citation>
    <scope>NUCLEOTIDE SEQUENCE [LARGE SCALE GENOMIC DNA]</scope>
    <source>
        <strain evidence="4">VDS</strain>
    </source>
</reference>
<evidence type="ECO:0000313" key="3">
    <source>
        <dbReference type="EMBL" id="SMG14474.1"/>
    </source>
</evidence>
<evidence type="ECO:0000313" key="4">
    <source>
        <dbReference type="Proteomes" id="UP000193309"/>
    </source>
</evidence>
<accession>A0A1X7IIE2</accession>
<name>A0A1X7IIE2_9CORY</name>
<keyword evidence="1" id="KW-0472">Membrane</keyword>
<dbReference type="EMBL" id="FXAR01000002">
    <property type="protein sequence ID" value="SMG14474.1"/>
    <property type="molecule type" value="Genomic_DNA"/>
</dbReference>
<sequence>MSLIAGLNLFEMILYALIALCGVVGAAFAVTTRDDAYQAGDRQSKWIWVAILVGSAFVVITRVPFLSWAGIVAIGVYWFDVRPHLKSIVNGNYGW</sequence>
<dbReference type="STRING" id="1610489.SAMN06295981_0666"/>
<protein>
    <submittedName>
        <fullName evidence="2">DUF2516 family protein</fullName>
    </submittedName>
</protein>
<evidence type="ECO:0000256" key="1">
    <source>
        <dbReference type="SAM" id="Phobius"/>
    </source>
</evidence>
<feature type="transmembrane region" description="Helical" evidence="1">
    <location>
        <begin position="12"/>
        <end position="31"/>
    </location>
</feature>
<dbReference type="Proteomes" id="UP000568696">
    <property type="component" value="Unassembled WGS sequence"/>
</dbReference>
<dbReference type="Pfam" id="PF10724">
    <property type="entry name" value="DUF2516"/>
    <property type="match status" value="1"/>
</dbReference>
<evidence type="ECO:0000313" key="2">
    <source>
        <dbReference type="EMBL" id="NLP38528.1"/>
    </source>
</evidence>
<organism evidence="3 4">
    <name type="scientific">Corynebacterium pollutisoli</name>
    <dbReference type="NCBI Taxonomy" id="1610489"/>
    <lineage>
        <taxon>Bacteria</taxon>
        <taxon>Bacillati</taxon>
        <taxon>Actinomycetota</taxon>
        <taxon>Actinomycetes</taxon>
        <taxon>Mycobacteriales</taxon>
        <taxon>Corynebacteriaceae</taxon>
        <taxon>Corynebacterium</taxon>
    </lineage>
</organism>
<reference evidence="3" key="1">
    <citation type="submission" date="2017-04" db="EMBL/GenBank/DDBJ databases">
        <authorList>
            <person name="Afonso C.L."/>
            <person name="Miller P.J."/>
            <person name="Scott M.A."/>
            <person name="Spackman E."/>
            <person name="Goraichik I."/>
            <person name="Dimitrov K.M."/>
            <person name="Suarez D.L."/>
            <person name="Swayne D.E."/>
        </authorList>
    </citation>
    <scope>NUCLEOTIDE SEQUENCE [LARGE SCALE GENOMIC DNA]</scope>
    <source>
        <strain evidence="3">VDS</strain>
    </source>
</reference>
<keyword evidence="4" id="KW-1185">Reference proteome</keyword>
<keyword evidence="1" id="KW-1133">Transmembrane helix</keyword>